<dbReference type="GO" id="GO:0010158">
    <property type="term" value="P:abaxial cell fate specification"/>
    <property type="evidence" value="ECO:0007669"/>
    <property type="project" value="InterPro"/>
</dbReference>
<dbReference type="Gene3D" id="1.10.10.60">
    <property type="entry name" value="Homeodomain-like"/>
    <property type="match status" value="1"/>
</dbReference>
<evidence type="ECO:0000256" key="2">
    <source>
        <dbReference type="SAM" id="MobiDB-lite"/>
    </source>
</evidence>
<dbReference type="InterPro" id="IPR044847">
    <property type="entry name" value="KAN_fam"/>
</dbReference>
<dbReference type="GO" id="GO:0000976">
    <property type="term" value="F:transcription cis-regulatory region binding"/>
    <property type="evidence" value="ECO:0007669"/>
    <property type="project" value="InterPro"/>
</dbReference>
<accession>A0A6J1CS15</accession>
<dbReference type="RefSeq" id="XP_022144344.1">
    <property type="nucleotide sequence ID" value="XM_022288652.1"/>
</dbReference>
<feature type="compositionally biased region" description="Polar residues" evidence="2">
    <location>
        <begin position="84"/>
        <end position="95"/>
    </location>
</feature>
<dbReference type="KEGG" id="mcha:111014051"/>
<organism evidence="3 4">
    <name type="scientific">Momordica charantia</name>
    <name type="common">Bitter gourd</name>
    <name type="synonym">Balsam pear</name>
    <dbReference type="NCBI Taxonomy" id="3673"/>
    <lineage>
        <taxon>Eukaryota</taxon>
        <taxon>Viridiplantae</taxon>
        <taxon>Streptophyta</taxon>
        <taxon>Embryophyta</taxon>
        <taxon>Tracheophyta</taxon>
        <taxon>Spermatophyta</taxon>
        <taxon>Magnoliopsida</taxon>
        <taxon>eudicotyledons</taxon>
        <taxon>Gunneridae</taxon>
        <taxon>Pentapetalae</taxon>
        <taxon>rosids</taxon>
        <taxon>fabids</taxon>
        <taxon>Cucurbitales</taxon>
        <taxon>Cucurbitaceae</taxon>
        <taxon>Momordiceae</taxon>
        <taxon>Momordica</taxon>
    </lineage>
</organism>
<feature type="region of interest" description="Disordered" evidence="2">
    <location>
        <begin position="59"/>
        <end position="104"/>
    </location>
</feature>
<comment type="subcellular location">
    <subcellularLocation>
        <location evidence="1">Nucleus</location>
    </subcellularLocation>
</comment>
<evidence type="ECO:0000313" key="4">
    <source>
        <dbReference type="RefSeq" id="XP_022144344.1"/>
    </source>
</evidence>
<reference evidence="4" key="1">
    <citation type="submission" date="2025-08" db="UniProtKB">
        <authorList>
            <consortium name="RefSeq"/>
        </authorList>
    </citation>
    <scope>IDENTIFICATION</scope>
</reference>
<evidence type="ECO:0000256" key="1">
    <source>
        <dbReference type="ARBA" id="ARBA00004123"/>
    </source>
</evidence>
<dbReference type="Proteomes" id="UP000504603">
    <property type="component" value="Unplaced"/>
</dbReference>
<evidence type="ECO:0000313" key="3">
    <source>
        <dbReference type="Proteomes" id="UP000504603"/>
    </source>
</evidence>
<dbReference type="GO" id="GO:0006355">
    <property type="term" value="P:regulation of DNA-templated transcription"/>
    <property type="evidence" value="ECO:0007669"/>
    <property type="project" value="InterPro"/>
</dbReference>
<keyword evidence="3" id="KW-1185">Reference proteome</keyword>
<gene>
    <name evidence="4" type="primary">LOC111014051</name>
</gene>
<sequence length="150" mass="17021">MNVKDLTLAHVKSHLQMYRTVKSTDKSTDFALKKQRQDQVDAVGVSDCEISNPTLTMWKSPDQMDMFSSSMETNHEMTTRRSQHYNNGSTGNNNQEQEEDRHKASIKISSGVKKQKLEGSCLSLSDHGHVYTHNNNTLNLEFTLGYAQIL</sequence>
<dbReference type="PANTHER" id="PTHR31496:SF25">
    <property type="entry name" value="TRANSCRIPTION FACTOR KAN3-RELATED"/>
    <property type="match status" value="1"/>
</dbReference>
<dbReference type="GeneID" id="111014051"/>
<proteinExistence type="predicted"/>
<dbReference type="GO" id="GO:0005634">
    <property type="term" value="C:nucleus"/>
    <property type="evidence" value="ECO:0007669"/>
    <property type="project" value="UniProtKB-SubCell"/>
</dbReference>
<protein>
    <submittedName>
        <fullName evidence="4">Probable transcription factor KAN4</fullName>
    </submittedName>
</protein>
<dbReference type="AlphaFoldDB" id="A0A6J1CS15"/>
<dbReference type="PANTHER" id="PTHR31496">
    <property type="entry name" value="TRANSCRIPTION FACTOR KAN2-RELATED"/>
    <property type="match status" value="1"/>
</dbReference>
<dbReference type="OrthoDB" id="1750337at2759"/>
<name>A0A6J1CS15_MOMCH</name>